<evidence type="ECO:0000256" key="6">
    <source>
        <dbReference type="ARBA" id="ARBA00023002"/>
    </source>
</evidence>
<dbReference type="EMBL" id="JH658278">
    <property type="protein sequence ID" value="EXM03894.1"/>
    <property type="molecule type" value="Genomic_DNA"/>
</dbReference>
<dbReference type="Gene3D" id="3.40.718.10">
    <property type="entry name" value="Isopropylmalate Dehydrogenase"/>
    <property type="match status" value="1"/>
</dbReference>
<dbReference type="PANTHER" id="PTHR42979">
    <property type="entry name" value="3-ISOPROPYLMALATE DEHYDROGENASE"/>
    <property type="match status" value="1"/>
</dbReference>
<dbReference type="RefSeq" id="XP_031065983.1">
    <property type="nucleotide sequence ID" value="XM_031204154.1"/>
</dbReference>
<dbReference type="PANTHER" id="PTHR42979:SF1">
    <property type="entry name" value="3-ISOPROPYLMALATE DEHYDROGENASE"/>
    <property type="match status" value="1"/>
</dbReference>
<dbReference type="InterPro" id="IPR004429">
    <property type="entry name" value="Isopropylmalate_DH"/>
</dbReference>
<accession>X0JRK2</accession>
<keyword evidence="7" id="KW-0520">NAD</keyword>
<sequence length="155" mass="17113">MGGCSIDAKGTTIGNETLAAAKDAGDVLLGSIGGPEWGTGALRPEQGLLKLRKRMGTYGDLRHYFFAFDSLVDASPFVIVRERTCGIYFAWDTEPYSHAEVECVARLAGFLARDLSDKKVWSLDKANVLVTSRLWRKVMTETFKKEFLILRSSAS</sequence>
<dbReference type="GeneID" id="42030699"/>
<evidence type="ECO:0000256" key="4">
    <source>
        <dbReference type="ARBA" id="ARBA00022723"/>
    </source>
</evidence>
<keyword evidence="5" id="KW-0460">Magnesium</keyword>
<dbReference type="GO" id="GO:0009098">
    <property type="term" value="P:L-leucine biosynthetic process"/>
    <property type="evidence" value="ECO:0007669"/>
    <property type="project" value="UniProtKB-KW"/>
</dbReference>
<keyword evidence="3" id="KW-0028">Amino-acid biosynthesis</keyword>
<dbReference type="GO" id="GO:0003862">
    <property type="term" value="F:3-isopropylmalate dehydrogenase activity"/>
    <property type="evidence" value="ECO:0007669"/>
    <property type="project" value="InterPro"/>
</dbReference>
<dbReference type="AlphaFoldDB" id="X0JRK2"/>
<dbReference type="Proteomes" id="UP000030685">
    <property type="component" value="Unassembled WGS sequence"/>
</dbReference>
<evidence type="ECO:0000256" key="1">
    <source>
        <dbReference type="ARBA" id="ARBA00007769"/>
    </source>
</evidence>
<organism evidence="10">
    <name type="scientific">Fusarium odoratissimum (strain NRRL 54006)</name>
    <dbReference type="NCBI Taxonomy" id="1089451"/>
    <lineage>
        <taxon>Eukaryota</taxon>
        <taxon>Fungi</taxon>
        <taxon>Dikarya</taxon>
        <taxon>Ascomycota</taxon>
        <taxon>Pezizomycotina</taxon>
        <taxon>Sordariomycetes</taxon>
        <taxon>Hypocreomycetidae</taxon>
        <taxon>Hypocreales</taxon>
        <taxon>Nectriaceae</taxon>
        <taxon>Fusarium</taxon>
        <taxon>Fusarium oxysporum species complex</taxon>
        <taxon>Fusarium oxysporum f. sp. cubense (strain race 4)</taxon>
    </lineage>
</organism>
<proteinExistence type="inferred from homology"/>
<protein>
    <submittedName>
        <fullName evidence="10">3-isopropylmalate dehydrogenase</fullName>
    </submittedName>
</protein>
<evidence type="ECO:0000256" key="8">
    <source>
        <dbReference type="ARBA" id="ARBA00023304"/>
    </source>
</evidence>
<evidence type="ECO:0000256" key="7">
    <source>
        <dbReference type="ARBA" id="ARBA00023027"/>
    </source>
</evidence>
<reference evidence="10" key="2">
    <citation type="submission" date="2012-05" db="EMBL/GenBank/DDBJ databases">
        <title>The Genome Annotation of Fusarium oxysporum II5.</title>
        <authorList>
            <consortium name="The Broad Institute Genomics Platform"/>
            <person name="Ma L.-J."/>
            <person name="Corby-Kistler H."/>
            <person name="Broz K."/>
            <person name="Gale L.R."/>
            <person name="Jonkers W."/>
            <person name="O'Donnell K."/>
            <person name="Ploetz R."/>
            <person name="Steinberg C."/>
            <person name="Schwartz D.C."/>
            <person name="VanEtten H."/>
            <person name="Zhou S."/>
            <person name="Young S.K."/>
            <person name="Zeng Q."/>
            <person name="Gargeya S."/>
            <person name="Fitzgerald M."/>
            <person name="Abouelleil A."/>
            <person name="Alvarado L."/>
            <person name="Chapman S.B."/>
            <person name="Gainer-Dewar J."/>
            <person name="Goldberg J."/>
            <person name="Griggs A."/>
            <person name="Gujja S."/>
            <person name="Hansen M."/>
            <person name="Howarth C."/>
            <person name="Imamovic A."/>
            <person name="Ireland A."/>
            <person name="Larimer J."/>
            <person name="McCowan C."/>
            <person name="Murphy C."/>
            <person name="Pearson M."/>
            <person name="Poon T.W."/>
            <person name="Priest M."/>
            <person name="Roberts A."/>
            <person name="Saif S."/>
            <person name="Shea T."/>
            <person name="Sykes S."/>
            <person name="Wortman J."/>
            <person name="Nusbaum C."/>
            <person name="Birren B."/>
        </authorList>
    </citation>
    <scope>NUCLEOTIDE SEQUENCE</scope>
    <source>
        <strain evidence="10">54006</strain>
    </source>
</reference>
<dbReference type="HOGENOM" id="CLU_1695522_0_0_1"/>
<evidence type="ECO:0000259" key="9">
    <source>
        <dbReference type="SMART" id="SM01329"/>
    </source>
</evidence>
<keyword evidence="8" id="KW-0100">Branched-chain amino acid biosynthesis</keyword>
<name>X0JRK2_FUSO5</name>
<evidence type="ECO:0000256" key="3">
    <source>
        <dbReference type="ARBA" id="ARBA00022605"/>
    </source>
</evidence>
<dbReference type="GO" id="GO:0005829">
    <property type="term" value="C:cytosol"/>
    <property type="evidence" value="ECO:0007669"/>
    <property type="project" value="TreeGrafter"/>
</dbReference>
<comment type="similarity">
    <text evidence="1">Belongs to the isocitrate and isopropylmalate dehydrogenases family.</text>
</comment>
<gene>
    <name evidence="10" type="ORF">FOIG_05524</name>
</gene>
<feature type="domain" description="Isopropylmalate dehydrogenase-like" evidence="9">
    <location>
        <begin position="1"/>
        <end position="155"/>
    </location>
</feature>
<dbReference type="VEuPathDB" id="FungiDB:FOIG_05524"/>
<evidence type="ECO:0000256" key="5">
    <source>
        <dbReference type="ARBA" id="ARBA00022842"/>
    </source>
</evidence>
<dbReference type="SMART" id="SM01329">
    <property type="entry name" value="Iso_dh"/>
    <property type="match status" value="1"/>
</dbReference>
<keyword evidence="2" id="KW-0432">Leucine biosynthesis</keyword>
<evidence type="ECO:0000256" key="2">
    <source>
        <dbReference type="ARBA" id="ARBA00022430"/>
    </source>
</evidence>
<reference evidence="10" key="1">
    <citation type="submission" date="2011-11" db="EMBL/GenBank/DDBJ databases">
        <title>The Genome Sequence of Fusarium oxysporum II5.</title>
        <authorList>
            <consortium name="The Broad Institute Genome Sequencing Platform"/>
            <person name="Ma L.-J."/>
            <person name="Gale L.R."/>
            <person name="Schwartz D.C."/>
            <person name="Zhou S."/>
            <person name="Corby-Kistler H."/>
            <person name="Young S.K."/>
            <person name="Zeng Q."/>
            <person name="Gargeya S."/>
            <person name="Fitzgerald M."/>
            <person name="Haas B."/>
            <person name="Abouelleil A."/>
            <person name="Alvarado L."/>
            <person name="Arachchi H.M."/>
            <person name="Berlin A."/>
            <person name="Brown A."/>
            <person name="Chapman S.B."/>
            <person name="Chen Z."/>
            <person name="Dunbar C."/>
            <person name="Freedman E."/>
            <person name="Gearin G."/>
            <person name="Goldberg J."/>
            <person name="Griggs A."/>
            <person name="Gujja S."/>
            <person name="Heiman D."/>
            <person name="Howarth C."/>
            <person name="Larson L."/>
            <person name="Lui A."/>
            <person name="MacDonald P.J.P."/>
            <person name="Montmayeur A."/>
            <person name="Murphy C."/>
            <person name="Neiman D."/>
            <person name="Pearson M."/>
            <person name="Priest M."/>
            <person name="Roberts A."/>
            <person name="Saif S."/>
            <person name="Shea T."/>
            <person name="Shenoy N."/>
            <person name="Sisk P."/>
            <person name="Stolte C."/>
            <person name="Sykes S."/>
            <person name="Wortman J."/>
            <person name="Nusbaum C."/>
            <person name="Birren B."/>
        </authorList>
    </citation>
    <scope>NUCLEOTIDE SEQUENCE [LARGE SCALE GENOMIC DNA]</scope>
    <source>
        <strain evidence="10">54006</strain>
    </source>
</reference>
<keyword evidence="4" id="KW-0479">Metal-binding</keyword>
<dbReference type="GO" id="GO:0046872">
    <property type="term" value="F:metal ion binding"/>
    <property type="evidence" value="ECO:0007669"/>
    <property type="project" value="UniProtKB-KW"/>
</dbReference>
<dbReference type="Pfam" id="PF00180">
    <property type="entry name" value="Iso_dh"/>
    <property type="match status" value="1"/>
</dbReference>
<keyword evidence="6" id="KW-0560">Oxidoreductase</keyword>
<dbReference type="SUPFAM" id="SSF53659">
    <property type="entry name" value="Isocitrate/Isopropylmalate dehydrogenase-like"/>
    <property type="match status" value="1"/>
</dbReference>
<evidence type="ECO:0000313" key="10">
    <source>
        <dbReference type="EMBL" id="EXM03894.1"/>
    </source>
</evidence>
<dbReference type="InterPro" id="IPR024084">
    <property type="entry name" value="IsoPropMal-DH-like_dom"/>
</dbReference>